<feature type="transmembrane region" description="Helical" evidence="7">
    <location>
        <begin position="339"/>
        <end position="359"/>
    </location>
</feature>
<dbReference type="Pfam" id="PF03062">
    <property type="entry name" value="MBOAT"/>
    <property type="match status" value="1"/>
</dbReference>
<dbReference type="FunCoup" id="A0A163MDT4">
    <property type="interactions" value="208"/>
</dbReference>
<dbReference type="AlphaFoldDB" id="A0A163MDT4"/>
<dbReference type="InParanoid" id="A0A163MDT4"/>
<evidence type="ECO:0000256" key="6">
    <source>
        <dbReference type="SAM" id="MobiDB-lite"/>
    </source>
</evidence>
<evidence type="ECO:0000313" key="8">
    <source>
        <dbReference type="EMBL" id="SAM03889.1"/>
    </source>
</evidence>
<comment type="subcellular location">
    <subcellularLocation>
        <location evidence="1">Membrane</location>
        <topology evidence="1">Multi-pass membrane protein</topology>
    </subcellularLocation>
</comment>
<dbReference type="GO" id="GO:0006506">
    <property type="term" value="P:GPI anchor biosynthetic process"/>
    <property type="evidence" value="ECO:0007669"/>
    <property type="project" value="TreeGrafter"/>
</dbReference>
<dbReference type="PANTHER" id="PTHR13285:SF18">
    <property type="entry name" value="PROTEIN-CYSTEINE N-PALMITOYLTRANSFERASE RASP"/>
    <property type="match status" value="1"/>
</dbReference>
<feature type="region of interest" description="Disordered" evidence="6">
    <location>
        <begin position="1"/>
        <end position="30"/>
    </location>
</feature>
<dbReference type="InterPro" id="IPR051085">
    <property type="entry name" value="MB_O-acyltransferase"/>
</dbReference>
<protein>
    <recommendedName>
        <fullName evidence="10">Glycerol transporter</fullName>
    </recommendedName>
</protein>
<feature type="transmembrane region" description="Helical" evidence="7">
    <location>
        <begin position="300"/>
        <end position="319"/>
    </location>
</feature>
<dbReference type="GO" id="GO:0005783">
    <property type="term" value="C:endoplasmic reticulum"/>
    <property type="evidence" value="ECO:0007669"/>
    <property type="project" value="TreeGrafter"/>
</dbReference>
<organism evidence="8">
    <name type="scientific">Absidia glauca</name>
    <name type="common">Pin mould</name>
    <dbReference type="NCBI Taxonomy" id="4829"/>
    <lineage>
        <taxon>Eukaryota</taxon>
        <taxon>Fungi</taxon>
        <taxon>Fungi incertae sedis</taxon>
        <taxon>Mucoromycota</taxon>
        <taxon>Mucoromycotina</taxon>
        <taxon>Mucoromycetes</taxon>
        <taxon>Mucorales</taxon>
        <taxon>Cunninghamellaceae</taxon>
        <taxon>Absidia</taxon>
    </lineage>
</organism>
<feature type="transmembrane region" description="Helical" evidence="7">
    <location>
        <begin position="509"/>
        <end position="528"/>
    </location>
</feature>
<name>A0A163MDT4_ABSGL</name>
<keyword evidence="4 7" id="KW-1133">Transmembrane helix</keyword>
<dbReference type="GO" id="GO:0016020">
    <property type="term" value="C:membrane"/>
    <property type="evidence" value="ECO:0007669"/>
    <property type="project" value="UniProtKB-SubCell"/>
</dbReference>
<comment type="similarity">
    <text evidence="2">Belongs to the membrane-bound acyltransferase family.</text>
</comment>
<dbReference type="EMBL" id="LT554307">
    <property type="protein sequence ID" value="SAM03889.1"/>
    <property type="molecule type" value="Genomic_DNA"/>
</dbReference>
<feature type="transmembrane region" description="Helical" evidence="7">
    <location>
        <begin position="468"/>
        <end position="489"/>
    </location>
</feature>
<dbReference type="PANTHER" id="PTHR13285">
    <property type="entry name" value="ACYLTRANSFERASE"/>
    <property type="match status" value="1"/>
</dbReference>
<keyword evidence="9" id="KW-1185">Reference proteome</keyword>
<feature type="transmembrane region" description="Helical" evidence="7">
    <location>
        <begin position="40"/>
        <end position="58"/>
    </location>
</feature>
<keyword evidence="5 7" id="KW-0472">Membrane</keyword>
<feature type="transmembrane region" description="Helical" evidence="7">
    <location>
        <begin position="434"/>
        <end position="456"/>
    </location>
</feature>
<feature type="transmembrane region" description="Helical" evidence="7">
    <location>
        <begin position="402"/>
        <end position="428"/>
    </location>
</feature>
<gene>
    <name evidence="8" type="primary">ABSGL_09745.1 scaffold 11617</name>
</gene>
<evidence type="ECO:0000256" key="5">
    <source>
        <dbReference type="ARBA" id="ARBA00023136"/>
    </source>
</evidence>
<feature type="transmembrane region" description="Helical" evidence="7">
    <location>
        <begin position="125"/>
        <end position="157"/>
    </location>
</feature>
<evidence type="ECO:0000256" key="7">
    <source>
        <dbReference type="SAM" id="Phobius"/>
    </source>
</evidence>
<dbReference type="InterPro" id="IPR004299">
    <property type="entry name" value="MBOAT_fam"/>
</dbReference>
<dbReference type="STRING" id="4829.A0A163MDT4"/>
<keyword evidence="3 7" id="KW-0812">Transmembrane</keyword>
<dbReference type="Proteomes" id="UP000078561">
    <property type="component" value="Unassembled WGS sequence"/>
</dbReference>
<dbReference type="OMA" id="HRAVMYM"/>
<evidence type="ECO:0000256" key="3">
    <source>
        <dbReference type="ARBA" id="ARBA00022692"/>
    </source>
</evidence>
<feature type="transmembrane region" description="Helical" evidence="7">
    <location>
        <begin position="99"/>
        <end position="119"/>
    </location>
</feature>
<accession>A0A163MDT4</accession>
<evidence type="ECO:0008006" key="10">
    <source>
        <dbReference type="Google" id="ProtNLM"/>
    </source>
</evidence>
<evidence type="ECO:0000313" key="9">
    <source>
        <dbReference type="Proteomes" id="UP000078561"/>
    </source>
</evidence>
<evidence type="ECO:0000256" key="4">
    <source>
        <dbReference type="ARBA" id="ARBA00022989"/>
    </source>
</evidence>
<evidence type="ECO:0000256" key="2">
    <source>
        <dbReference type="ARBA" id="ARBA00010323"/>
    </source>
</evidence>
<reference evidence="8" key="1">
    <citation type="submission" date="2016-04" db="EMBL/GenBank/DDBJ databases">
        <authorList>
            <person name="Evans L.H."/>
            <person name="Alamgir A."/>
            <person name="Owens N."/>
            <person name="Weber N.D."/>
            <person name="Virtaneva K."/>
            <person name="Barbian K."/>
            <person name="Babar A."/>
            <person name="Rosenke K."/>
        </authorList>
    </citation>
    <scope>NUCLEOTIDE SEQUENCE [LARGE SCALE GENOMIC DNA]</scope>
    <source>
        <strain evidence="8">CBS 101.48</strain>
    </source>
</reference>
<proteinExistence type="inferred from homology"/>
<sequence length="544" mass="62570">MTGSTSPLSKDETTVQVPTQNKPTTTISATSPSRWRTPEFYFYYVCFAFIVPYMFYVAHSLSKEYASRLSEGWIFGRKVVSLDNSDDQYAFFRNNLPKLILLAIGFIGFTRCMTMFTLATKKSRLYLLASTSTAVIVGLHGTSALKIILIISTSYAIGQISGGSKLNPALTWIFNLAILFLNEANNGYSYANLHSGLAWMDQHSGIISRWHVLFNFVMLRLVSFNMDYYWQLQKPRAQYKIRIALIFLANQPITTTSTLWPMSCIPLSISVGQSSPTTTLYPRQMDVPSPHVTRKFIITYALRLICVILLMETTLHYIYVVAISKEKAWDGDTPLEFSMIGYFNLVIIWMKLLIPWRFFRLWALADGIWTEENMVRCMSNNFSAQRFWKSWHRTFNRWLIRYVYIPLGGAKYFMFNMWIVFTFVALWHDIELKLLAWGWLICLFLLPEIIGSQIFSYSKYGNKSYYRFVCGIGAVGNILMMMIANLVGFCVGVDGMKDMLSQIFGTANGLVFLVSVVCTLFVGVQVMFEIRESEKRRGDKKYLM</sequence>
<dbReference type="OrthoDB" id="420606at2759"/>
<feature type="transmembrane region" description="Helical" evidence="7">
    <location>
        <begin position="169"/>
        <end position="190"/>
    </location>
</feature>
<dbReference type="GO" id="GO:0008374">
    <property type="term" value="F:O-acyltransferase activity"/>
    <property type="evidence" value="ECO:0007669"/>
    <property type="project" value="TreeGrafter"/>
</dbReference>
<feature type="transmembrane region" description="Helical" evidence="7">
    <location>
        <begin position="210"/>
        <end position="230"/>
    </location>
</feature>
<evidence type="ECO:0000256" key="1">
    <source>
        <dbReference type="ARBA" id="ARBA00004141"/>
    </source>
</evidence>